<dbReference type="RefSeq" id="XP_011310286.1">
    <property type="nucleotide sequence ID" value="XM_011311984.1"/>
</dbReference>
<proteinExistence type="predicted"/>
<name>A0A9R1U611_9HYME</name>
<gene>
    <name evidence="3" type="primary">LOC105270811</name>
</gene>
<dbReference type="KEGG" id="fas:105270811"/>
<dbReference type="InterPro" id="IPR027831">
    <property type="entry name" value="DUF4485"/>
</dbReference>
<dbReference type="Pfam" id="PF14846">
    <property type="entry name" value="DUF4485"/>
    <property type="match status" value="1"/>
</dbReference>
<accession>A0A9R1U611</accession>
<dbReference type="AlphaFoldDB" id="A0A9R1U611"/>
<sequence>MRKNSGNDAGAIFDEEFNKKMRVANFLVKNLERRRDIDIAKNYLTRVGNIKSSNLEVKKNRNAFLSYLIRVLGDAVLPGCSDDRSDTVCDPDNSLKVLHDMDNLSETSEETLYEEPPVKKIIKFKSEWSKDHRTYVAVKPLPGRGALVFMAVSKRPGLDNWDLPPPLRSSMKQK</sequence>
<evidence type="ECO:0000313" key="2">
    <source>
        <dbReference type="Proteomes" id="UP000694866"/>
    </source>
</evidence>
<dbReference type="GeneID" id="105270811"/>
<evidence type="ECO:0000313" key="3">
    <source>
        <dbReference type="RefSeq" id="XP_011310286.1"/>
    </source>
</evidence>
<keyword evidence="2" id="KW-1185">Reference proteome</keyword>
<dbReference type="Proteomes" id="UP000694866">
    <property type="component" value="Unplaced"/>
</dbReference>
<reference evidence="3" key="1">
    <citation type="submission" date="2025-08" db="UniProtKB">
        <authorList>
            <consortium name="RefSeq"/>
        </authorList>
    </citation>
    <scope>IDENTIFICATION</scope>
    <source>
        <strain evidence="3">USDA-PBARC FA_bdor</strain>
        <tissue evidence="3">Whole organism</tissue>
    </source>
</reference>
<protein>
    <recommendedName>
        <fullName evidence="1">DUF4485 domain-containing protein</fullName>
    </recommendedName>
</protein>
<organism evidence="2 3">
    <name type="scientific">Fopius arisanus</name>
    <dbReference type="NCBI Taxonomy" id="64838"/>
    <lineage>
        <taxon>Eukaryota</taxon>
        <taxon>Metazoa</taxon>
        <taxon>Ecdysozoa</taxon>
        <taxon>Arthropoda</taxon>
        <taxon>Hexapoda</taxon>
        <taxon>Insecta</taxon>
        <taxon>Pterygota</taxon>
        <taxon>Neoptera</taxon>
        <taxon>Endopterygota</taxon>
        <taxon>Hymenoptera</taxon>
        <taxon>Apocrita</taxon>
        <taxon>Ichneumonoidea</taxon>
        <taxon>Braconidae</taxon>
        <taxon>Opiinae</taxon>
        <taxon>Fopius</taxon>
    </lineage>
</organism>
<dbReference type="OrthoDB" id="6599787at2759"/>
<evidence type="ECO:0000259" key="1">
    <source>
        <dbReference type="Pfam" id="PF14846"/>
    </source>
</evidence>
<feature type="domain" description="DUF4485" evidence="1">
    <location>
        <begin position="13"/>
        <end position="77"/>
    </location>
</feature>